<gene>
    <name evidence="1" type="ORF">FY004_11970</name>
</gene>
<organism evidence="1 2">
    <name type="scientific">Streptomyces parvus</name>
    <dbReference type="NCBI Taxonomy" id="66428"/>
    <lineage>
        <taxon>Bacteria</taxon>
        <taxon>Bacillati</taxon>
        <taxon>Actinomycetota</taxon>
        <taxon>Actinomycetes</taxon>
        <taxon>Kitasatosporales</taxon>
        <taxon>Streptomycetaceae</taxon>
        <taxon>Streptomyces</taxon>
    </lineage>
</organism>
<comment type="caution">
    <text evidence="1">The sequence shown here is derived from an EMBL/GenBank/DDBJ whole genome shotgun (WGS) entry which is preliminary data.</text>
</comment>
<dbReference type="AlphaFoldDB" id="A0A5D4JHI1"/>
<dbReference type="EMBL" id="VSZQ01000050">
    <property type="protein sequence ID" value="TYR64366.1"/>
    <property type="molecule type" value="Genomic_DNA"/>
</dbReference>
<sequence length="330" mass="36205">MRAYPYQRLPGVVSLRVTSVELRGPDDIRDPLDTSVFSVVEQVVAPGSSGRDDWEWLRMKVSATVPGRATAPDSPWTDLAVVVVLSEGATNTRISTALAPGAESGRKWEGQLDLWRADHLDRATMSVHVVATVDGVAGREIAASTKDWIIDLKAEAPLRERELEVVEVGFGEGPEWLRRLQEVPWAVDTSGDLPVVHINKDFEGVSDLVGGNGTSVDNMVRDLLLAQMCTDVWTAVFHTAIGDLEIEDDGTPLFPRDWRGEVLREMLPDVVPDLPVEDALGEVHRRRTGTSGWTDLQPRIHYAATRRGDVPKALSATIRGLDSIHRGTDA</sequence>
<proteinExistence type="predicted"/>
<dbReference type="Proteomes" id="UP000323242">
    <property type="component" value="Unassembled WGS sequence"/>
</dbReference>
<accession>A0A5D4JHI1</accession>
<dbReference type="RefSeq" id="WP_148902380.1">
    <property type="nucleotide sequence ID" value="NZ_VSZQ01000050.1"/>
</dbReference>
<reference evidence="1 2" key="1">
    <citation type="submission" date="2019-08" db="EMBL/GenBank/DDBJ databases">
        <title>Draft genome for granaticin producer strain Streptomyces parvus C05.</title>
        <authorList>
            <person name="Gonzalez-Pimentel J.L."/>
        </authorList>
    </citation>
    <scope>NUCLEOTIDE SEQUENCE [LARGE SCALE GENOMIC DNA]</scope>
    <source>
        <strain evidence="1 2">C05</strain>
    </source>
</reference>
<keyword evidence="2" id="KW-1185">Reference proteome</keyword>
<evidence type="ECO:0000313" key="1">
    <source>
        <dbReference type="EMBL" id="TYR64366.1"/>
    </source>
</evidence>
<evidence type="ECO:0000313" key="2">
    <source>
        <dbReference type="Proteomes" id="UP000323242"/>
    </source>
</evidence>
<name>A0A5D4JHI1_9ACTN</name>
<protein>
    <submittedName>
        <fullName evidence="1">Uncharacterized protein</fullName>
    </submittedName>
</protein>